<evidence type="ECO:0000256" key="1">
    <source>
        <dbReference type="ARBA" id="ARBA00023125"/>
    </source>
</evidence>
<dbReference type="InterPro" id="IPR023772">
    <property type="entry name" value="DNA-bd_HTH_TetR-type_CS"/>
</dbReference>
<dbReference type="PROSITE" id="PS50977">
    <property type="entry name" value="HTH_TETR_2"/>
    <property type="match status" value="1"/>
</dbReference>
<proteinExistence type="predicted"/>
<name>A0ABT6NBJ4_9FIRM</name>
<feature type="DNA-binding region" description="H-T-H motif" evidence="2">
    <location>
        <begin position="28"/>
        <end position="47"/>
    </location>
</feature>
<gene>
    <name evidence="4" type="ORF">QE109_06425</name>
</gene>
<dbReference type="SUPFAM" id="SSF46689">
    <property type="entry name" value="Homeodomain-like"/>
    <property type="match status" value="1"/>
</dbReference>
<organism evidence="4 5">
    <name type="scientific">Fusibacter bizertensis</name>
    <dbReference type="NCBI Taxonomy" id="1488331"/>
    <lineage>
        <taxon>Bacteria</taxon>
        <taxon>Bacillati</taxon>
        <taxon>Bacillota</taxon>
        <taxon>Clostridia</taxon>
        <taxon>Eubacteriales</taxon>
        <taxon>Eubacteriales Family XII. Incertae Sedis</taxon>
        <taxon>Fusibacter</taxon>
    </lineage>
</organism>
<keyword evidence="1 2" id="KW-0238">DNA-binding</keyword>
<dbReference type="RefSeq" id="WP_281093595.1">
    <property type="nucleotide sequence ID" value="NZ_JARYZI010000003.1"/>
</dbReference>
<dbReference type="PANTHER" id="PTHR43479">
    <property type="entry name" value="ACREF/ENVCD OPERON REPRESSOR-RELATED"/>
    <property type="match status" value="1"/>
</dbReference>
<feature type="domain" description="HTH tetR-type" evidence="3">
    <location>
        <begin position="5"/>
        <end position="65"/>
    </location>
</feature>
<evidence type="ECO:0000259" key="3">
    <source>
        <dbReference type="PROSITE" id="PS50977"/>
    </source>
</evidence>
<protein>
    <submittedName>
        <fullName evidence="4">TetR/AcrR family transcriptional regulator</fullName>
    </submittedName>
</protein>
<dbReference type="Pfam" id="PF00440">
    <property type="entry name" value="TetR_N"/>
    <property type="match status" value="1"/>
</dbReference>
<dbReference type="InterPro" id="IPR009057">
    <property type="entry name" value="Homeodomain-like_sf"/>
</dbReference>
<dbReference type="PANTHER" id="PTHR43479:SF11">
    <property type="entry name" value="ACREF_ENVCD OPERON REPRESSOR-RELATED"/>
    <property type="match status" value="1"/>
</dbReference>
<evidence type="ECO:0000313" key="4">
    <source>
        <dbReference type="EMBL" id="MDH8677774.1"/>
    </source>
</evidence>
<keyword evidence="5" id="KW-1185">Reference proteome</keyword>
<dbReference type="Gene3D" id="1.10.357.10">
    <property type="entry name" value="Tetracycline Repressor, domain 2"/>
    <property type="match status" value="1"/>
</dbReference>
<dbReference type="InterPro" id="IPR001647">
    <property type="entry name" value="HTH_TetR"/>
</dbReference>
<dbReference type="Proteomes" id="UP001158045">
    <property type="component" value="Unassembled WGS sequence"/>
</dbReference>
<dbReference type="InterPro" id="IPR050624">
    <property type="entry name" value="HTH-type_Tx_Regulator"/>
</dbReference>
<evidence type="ECO:0000313" key="5">
    <source>
        <dbReference type="Proteomes" id="UP001158045"/>
    </source>
</evidence>
<dbReference type="Gene3D" id="1.10.10.60">
    <property type="entry name" value="Homeodomain-like"/>
    <property type="match status" value="1"/>
</dbReference>
<reference evidence="4 5" key="1">
    <citation type="submission" date="2023-04" db="EMBL/GenBank/DDBJ databases">
        <title>Fusibacter bizertensis strain WBS, isolated from littoral bottom sediments of the Arctic seas - biochemical and genomic analysis.</title>
        <authorList>
            <person name="Brioukhanov A.L."/>
        </authorList>
    </citation>
    <scope>NUCLEOTIDE SEQUENCE [LARGE SCALE GENOMIC DNA]</scope>
    <source>
        <strain evidence="4 5">WBS</strain>
    </source>
</reference>
<dbReference type="EMBL" id="JARYZI010000003">
    <property type="protein sequence ID" value="MDH8677774.1"/>
    <property type="molecule type" value="Genomic_DNA"/>
</dbReference>
<evidence type="ECO:0000256" key="2">
    <source>
        <dbReference type="PROSITE-ProRule" id="PRU00335"/>
    </source>
</evidence>
<dbReference type="PRINTS" id="PR00455">
    <property type="entry name" value="HTHTETR"/>
</dbReference>
<sequence>MARVKNKRDQILSSASEIFAINGYHDASINEIADNANVGKGTIYEYFDSKMTLYIEVLKYNIERYLTRIRNVVISESTFNSMLESYIGCHTEILKENFKYAGIMMNNSADLIFNSKNSQETLKILMDTRVEVVQIILDILTVGHNEGQLSGSNLDYYADLFFEMLNRSALRSLMMQHSEEQQLIEKDLLVKMLINGIGQ</sequence>
<accession>A0ABT6NBJ4</accession>
<comment type="caution">
    <text evidence="4">The sequence shown here is derived from an EMBL/GenBank/DDBJ whole genome shotgun (WGS) entry which is preliminary data.</text>
</comment>
<dbReference type="PROSITE" id="PS01081">
    <property type="entry name" value="HTH_TETR_1"/>
    <property type="match status" value="1"/>
</dbReference>